<dbReference type="RefSeq" id="WP_007978140.1">
    <property type="nucleotide sequence ID" value="NZ_AEMG01000005.1"/>
</dbReference>
<feature type="transmembrane region" description="Helical" evidence="1">
    <location>
        <begin position="35"/>
        <end position="53"/>
    </location>
</feature>
<reference evidence="2 4" key="1">
    <citation type="journal article" date="2014" name="ISME J.">
        <title>Trehalose/2-sulfotrehalose biosynthesis and glycine-betaine uptake are widely spread mechanisms for osmoadaptation in the Halobacteriales.</title>
        <authorList>
            <person name="Youssef N.H."/>
            <person name="Savage-Ashlock K.N."/>
            <person name="McCully A.L."/>
            <person name="Luedtke B."/>
            <person name="Shaw E.I."/>
            <person name="Hoff W.D."/>
            <person name="Elshahed M.S."/>
        </authorList>
    </citation>
    <scope>NUCLEOTIDE SEQUENCE [LARGE SCALE GENOMIC DNA]</scope>
    <source>
        <strain evidence="2 4">DX253</strain>
    </source>
</reference>
<dbReference type="Proteomes" id="UP000003751">
    <property type="component" value="Unassembled WGS sequence"/>
</dbReference>
<evidence type="ECO:0000313" key="4">
    <source>
        <dbReference type="Proteomes" id="UP000003751"/>
    </source>
</evidence>
<dbReference type="EMBL" id="FRAN01000005">
    <property type="protein sequence ID" value="SHL17622.1"/>
    <property type="molecule type" value="Genomic_DNA"/>
</dbReference>
<evidence type="ECO:0000313" key="2">
    <source>
        <dbReference type="EMBL" id="EFW92981.1"/>
    </source>
</evidence>
<evidence type="ECO:0000313" key="3">
    <source>
        <dbReference type="EMBL" id="SHL17622.1"/>
    </source>
</evidence>
<dbReference type="PATRIC" id="fig|797209.4.peg.1287"/>
<accession>E7QR73</accession>
<reference evidence="5" key="2">
    <citation type="submission" date="2016-11" db="EMBL/GenBank/DDBJ databases">
        <authorList>
            <person name="Varghese N."/>
            <person name="Submissions S."/>
        </authorList>
    </citation>
    <scope>NUCLEOTIDE SEQUENCE [LARGE SCALE GENOMIC DNA]</scope>
    <source>
        <strain evidence="5">DX253</strain>
    </source>
</reference>
<proteinExistence type="predicted"/>
<name>E7QR73_HALPU</name>
<dbReference type="EMBL" id="AEMG01000005">
    <property type="protein sequence ID" value="EFW92981.1"/>
    <property type="molecule type" value="Genomic_DNA"/>
</dbReference>
<keyword evidence="5" id="KW-1185">Reference proteome</keyword>
<sequence length="106" mass="11696">MSINSLRADGWQDAAGFLLMAIVAVYFWYMNDIYLNWLVLVAGIGAGVLIYKLYKIPEDYPVAAFPITIVVIVAIITMMMIKSLVIGVVAALTVATTIKVYEVYLS</sequence>
<gene>
    <name evidence="3" type="ORF">SAMN05444342_3140</name>
    <name evidence="2" type="ORF">ZOD2009_06479</name>
</gene>
<feature type="transmembrane region" description="Helical" evidence="1">
    <location>
        <begin position="60"/>
        <end position="78"/>
    </location>
</feature>
<feature type="transmembrane region" description="Helical" evidence="1">
    <location>
        <begin position="12"/>
        <end position="29"/>
    </location>
</feature>
<protein>
    <submittedName>
        <fullName evidence="2">Uncharacterized protein</fullName>
    </submittedName>
</protein>
<keyword evidence="1" id="KW-0812">Transmembrane</keyword>
<keyword evidence="1" id="KW-1133">Transmembrane helix</keyword>
<evidence type="ECO:0000313" key="5">
    <source>
        <dbReference type="Proteomes" id="UP000184203"/>
    </source>
</evidence>
<organism evidence="2 4">
    <name type="scientific">Haladaptatus paucihalophilus DX253</name>
    <dbReference type="NCBI Taxonomy" id="797209"/>
    <lineage>
        <taxon>Archaea</taxon>
        <taxon>Methanobacteriati</taxon>
        <taxon>Methanobacteriota</taxon>
        <taxon>Stenosarchaea group</taxon>
        <taxon>Halobacteria</taxon>
        <taxon>Halobacteriales</taxon>
        <taxon>Haladaptataceae</taxon>
        <taxon>Haladaptatus</taxon>
    </lineage>
</organism>
<dbReference type="OrthoDB" id="382378at2157"/>
<keyword evidence="1" id="KW-0472">Membrane</keyword>
<evidence type="ECO:0000256" key="1">
    <source>
        <dbReference type="SAM" id="Phobius"/>
    </source>
</evidence>
<dbReference type="AlphaFoldDB" id="E7QR73"/>
<dbReference type="Proteomes" id="UP000184203">
    <property type="component" value="Unassembled WGS sequence"/>
</dbReference>
<reference evidence="3" key="3">
    <citation type="submission" date="2016-11" db="EMBL/GenBank/DDBJ databases">
        <authorList>
            <person name="Jaros S."/>
            <person name="Januszkiewicz K."/>
            <person name="Wedrychowicz H."/>
        </authorList>
    </citation>
    <scope>NUCLEOTIDE SEQUENCE [LARGE SCALE GENOMIC DNA]</scope>
    <source>
        <strain evidence="3">DX253</strain>
    </source>
</reference>